<accession>A0ABW8XUR6</accession>
<comment type="caution">
    <text evidence="2">The sequence shown here is derived from an EMBL/GenBank/DDBJ whole genome shotgun (WGS) entry which is preliminary data.</text>
</comment>
<dbReference type="SUPFAM" id="SSF143422">
    <property type="entry name" value="Transposase IS200-like"/>
    <property type="match status" value="1"/>
</dbReference>
<dbReference type="NCBIfam" id="NF033573">
    <property type="entry name" value="transpos_IS200"/>
    <property type="match status" value="1"/>
</dbReference>
<evidence type="ECO:0000313" key="3">
    <source>
        <dbReference type="Proteomes" id="UP001629260"/>
    </source>
</evidence>
<gene>
    <name evidence="2" type="primary">tnpA</name>
    <name evidence="2" type="ORF">ABS764_12360</name>
</gene>
<proteinExistence type="predicted"/>
<dbReference type="RefSeq" id="WP_408082110.1">
    <property type="nucleotide sequence ID" value="NZ_JBELQA010000006.1"/>
</dbReference>
<evidence type="ECO:0000259" key="1">
    <source>
        <dbReference type="SMART" id="SM01321"/>
    </source>
</evidence>
<protein>
    <submittedName>
        <fullName evidence="2">IS200/IS605 family transposase</fullName>
    </submittedName>
</protein>
<dbReference type="SMART" id="SM01321">
    <property type="entry name" value="Y1_Tnp"/>
    <property type="match status" value="1"/>
</dbReference>
<dbReference type="Gene3D" id="3.30.70.1290">
    <property type="entry name" value="Transposase IS200-like"/>
    <property type="match status" value="1"/>
</dbReference>
<dbReference type="PANTHER" id="PTHR33360">
    <property type="entry name" value="TRANSPOSASE FOR INSERTION SEQUENCE ELEMENT IS200"/>
    <property type="match status" value="1"/>
</dbReference>
<organism evidence="2 3">
    <name type="scientific">Flavobacterium plantiphilum</name>
    <dbReference type="NCBI Taxonomy" id="3163297"/>
    <lineage>
        <taxon>Bacteria</taxon>
        <taxon>Pseudomonadati</taxon>
        <taxon>Bacteroidota</taxon>
        <taxon>Flavobacteriia</taxon>
        <taxon>Flavobacteriales</taxon>
        <taxon>Flavobacteriaceae</taxon>
        <taxon>Flavobacterium</taxon>
    </lineage>
</organism>
<dbReference type="InterPro" id="IPR036515">
    <property type="entry name" value="Transposase_17_sf"/>
</dbReference>
<name>A0ABW8XUR6_9FLAO</name>
<feature type="domain" description="Transposase IS200-like" evidence="1">
    <location>
        <begin position="17"/>
        <end position="132"/>
    </location>
</feature>
<dbReference type="EMBL" id="JBELQA010000006">
    <property type="protein sequence ID" value="MFL9831641.1"/>
    <property type="molecule type" value="Genomic_DNA"/>
</dbReference>
<dbReference type="PANTHER" id="PTHR33360:SF2">
    <property type="entry name" value="TRANSPOSASE FOR INSERTION SEQUENCE ELEMENT IS200"/>
    <property type="match status" value="1"/>
</dbReference>
<dbReference type="InterPro" id="IPR002686">
    <property type="entry name" value="Transposase_17"/>
</dbReference>
<keyword evidence="3" id="KW-1185">Reference proteome</keyword>
<dbReference type="Proteomes" id="UP001629260">
    <property type="component" value="Unassembled WGS sequence"/>
</dbReference>
<evidence type="ECO:0000313" key="2">
    <source>
        <dbReference type="EMBL" id="MFL9831641.1"/>
    </source>
</evidence>
<reference evidence="2 3" key="1">
    <citation type="submission" date="2024-06" db="EMBL/GenBank/DDBJ databases">
        <authorList>
            <person name="Kaempfer P."/>
            <person name="Viver T."/>
        </authorList>
    </citation>
    <scope>NUCLEOTIDE SEQUENCE [LARGE SCALE GENOMIC DNA]</scope>
    <source>
        <strain evidence="2 3">ST-87</strain>
    </source>
</reference>
<dbReference type="Pfam" id="PF01797">
    <property type="entry name" value="Y1_Tnp"/>
    <property type="match status" value="1"/>
</dbReference>
<sequence length="160" mass="19145">MALAKKIKQFKNTIMPFVKVYIHCVWSTKNRFPYLDSIELRQKVWQHIRENAVQKGIFIDFINGYADHCHCLISLGVDQNIQKIMQLIKGESSFWINKNGLTKAKFEWQDEYFAVSVSESIIDKVRDYIKNQEEHHKKKTFQEEYDEFIDKYGFKKVNDK</sequence>